<dbReference type="RefSeq" id="XP_060304756.1">
    <property type="nucleotide sequence ID" value="XM_060464620.1"/>
</dbReference>
<comment type="caution">
    <text evidence="1">The sequence shown here is derived from an EMBL/GenBank/DDBJ whole genome shotgun (WGS) entry which is preliminary data.</text>
</comment>
<sequence>MELSLGVCLLCNDKSRRTKQNLRPPCVFPFCFIRAKYQKWSTRVANPILLVLLLAPKEIMVAKFVPDFLVFCLPVTDSACLRRLFLGVTKTSSENKGDGQRTCSSLLFFLLFPLRPLVLSPFLIPAPTKCKCTIVVFLCLEKRVRQQIRTRPPSHWYLLSKGGKSALACLPVPLAPWPLLSIVWTDTKFRKTMNLKETCNTDAVKPVKLVRSFANLGETTEMDPAGWSNGARLGLDRDPLRQYDVLLVSSIQEAQVRRSSFPCDDRDDEG</sequence>
<dbReference type="AlphaFoldDB" id="A0AAI9YFE0"/>
<reference evidence="1 2" key="1">
    <citation type="submission" date="2016-10" db="EMBL/GenBank/DDBJ databases">
        <title>The genome sequence of Colletotrichum fioriniae PJ7.</title>
        <authorList>
            <person name="Baroncelli R."/>
        </authorList>
    </citation>
    <scope>NUCLEOTIDE SEQUENCE [LARGE SCALE GENOMIC DNA]</scope>
    <source>
        <strain evidence="1 2">IMI 309622</strain>
    </source>
</reference>
<dbReference type="GeneID" id="85348167"/>
<proteinExistence type="predicted"/>
<name>A0AAI9YFE0_9PEZI</name>
<evidence type="ECO:0000313" key="2">
    <source>
        <dbReference type="Proteomes" id="UP001240678"/>
    </source>
</evidence>
<protein>
    <submittedName>
        <fullName evidence="1">Uncharacterized protein</fullName>
    </submittedName>
</protein>
<keyword evidence="2" id="KW-1185">Reference proteome</keyword>
<evidence type="ECO:0000313" key="1">
    <source>
        <dbReference type="EMBL" id="KAK1506432.1"/>
    </source>
</evidence>
<organism evidence="1 2">
    <name type="scientific">Colletotrichum costaricense</name>
    <dbReference type="NCBI Taxonomy" id="1209916"/>
    <lineage>
        <taxon>Eukaryota</taxon>
        <taxon>Fungi</taxon>
        <taxon>Dikarya</taxon>
        <taxon>Ascomycota</taxon>
        <taxon>Pezizomycotina</taxon>
        <taxon>Sordariomycetes</taxon>
        <taxon>Hypocreomycetidae</taxon>
        <taxon>Glomerellales</taxon>
        <taxon>Glomerellaceae</taxon>
        <taxon>Colletotrichum</taxon>
        <taxon>Colletotrichum acutatum species complex</taxon>
    </lineage>
</organism>
<dbReference type="EMBL" id="MOOE01000031">
    <property type="protein sequence ID" value="KAK1506432.1"/>
    <property type="molecule type" value="Genomic_DNA"/>
</dbReference>
<accession>A0AAI9YFE0</accession>
<gene>
    <name evidence="1" type="ORF">CCOS01_16484</name>
</gene>
<dbReference type="Proteomes" id="UP001240678">
    <property type="component" value="Unassembled WGS sequence"/>
</dbReference>